<evidence type="ECO:0008006" key="4">
    <source>
        <dbReference type="Google" id="ProtNLM"/>
    </source>
</evidence>
<organism evidence="2 3">
    <name type="scientific">Buttiauxella noackiae ATCC 51607</name>
    <dbReference type="NCBI Taxonomy" id="1354255"/>
    <lineage>
        <taxon>Bacteria</taxon>
        <taxon>Pseudomonadati</taxon>
        <taxon>Pseudomonadota</taxon>
        <taxon>Gammaproteobacteria</taxon>
        <taxon>Enterobacterales</taxon>
        <taxon>Enterobacteriaceae</taxon>
        <taxon>Buttiauxella</taxon>
    </lineage>
</organism>
<reference evidence="2 3" key="1">
    <citation type="submission" date="2016-04" db="EMBL/GenBank/DDBJ databases">
        <title>ATOL: Assembling a taxonomically balanced genome-scale reconstruction of the evolutionary history of the Enterobacteriaceae.</title>
        <authorList>
            <person name="Plunkett G.III."/>
            <person name="Neeno-Eckwall E.C."/>
            <person name="Glasner J.D."/>
            <person name="Perna N.T."/>
        </authorList>
    </citation>
    <scope>NUCLEOTIDE SEQUENCE [LARGE SCALE GENOMIC DNA]</scope>
    <source>
        <strain evidence="2 3">ATCC 51607</strain>
    </source>
</reference>
<keyword evidence="1" id="KW-1277">Toxin-antitoxin system</keyword>
<comment type="caution">
    <text evidence="2">The sequence shown here is derived from an EMBL/GenBank/DDBJ whole genome shotgun (WGS) entry which is preliminary data.</text>
</comment>
<name>A0A1B7HJ29_9ENTR</name>
<dbReference type="EMBL" id="LXEO01000051">
    <property type="protein sequence ID" value="OAT15593.1"/>
    <property type="molecule type" value="Genomic_DNA"/>
</dbReference>
<dbReference type="AlphaFoldDB" id="A0A1B7HJ29"/>
<accession>A0A1B7HJ29</accession>
<dbReference type="Proteomes" id="UP000078286">
    <property type="component" value="Unassembled WGS sequence"/>
</dbReference>
<proteinExistence type="predicted"/>
<dbReference type="RefSeq" id="WP_245164774.1">
    <property type="nucleotide sequence ID" value="NZ_LXEO01000051.1"/>
</dbReference>
<dbReference type="PATRIC" id="fig|1354255.3.peg.3532"/>
<dbReference type="Pfam" id="PF07362">
    <property type="entry name" value="CcdA"/>
    <property type="match status" value="1"/>
</dbReference>
<evidence type="ECO:0000256" key="1">
    <source>
        <dbReference type="ARBA" id="ARBA00022649"/>
    </source>
</evidence>
<dbReference type="InterPro" id="IPR009956">
    <property type="entry name" value="Post-segregation_anti-tox_CcdA"/>
</dbReference>
<sequence>MSVAMKGPKRTVSVTIDDELYVRARAHGLNLSQRLSVVIAQDLEEIERQQWKQRNREGLIELNRIMEQCGNFADEHRKF</sequence>
<gene>
    <name evidence="2" type="ORF">M979_3423</name>
</gene>
<keyword evidence="3" id="KW-1185">Reference proteome</keyword>
<protein>
    <recommendedName>
        <fullName evidence="4">CcdA family antitoxin protein</fullName>
    </recommendedName>
</protein>
<evidence type="ECO:0000313" key="2">
    <source>
        <dbReference type="EMBL" id="OAT15593.1"/>
    </source>
</evidence>
<evidence type="ECO:0000313" key="3">
    <source>
        <dbReference type="Proteomes" id="UP000078286"/>
    </source>
</evidence>